<dbReference type="Proteomes" id="UP000053372">
    <property type="component" value="Unassembled WGS sequence"/>
</dbReference>
<dbReference type="PANTHER" id="PTHR43547">
    <property type="entry name" value="TWO-COMPONENT HISTIDINE KINASE"/>
    <property type="match status" value="1"/>
</dbReference>
<evidence type="ECO:0000256" key="2">
    <source>
        <dbReference type="ARBA" id="ARBA00006402"/>
    </source>
</evidence>
<evidence type="ECO:0000256" key="5">
    <source>
        <dbReference type="ARBA" id="ARBA00022679"/>
    </source>
</evidence>
<evidence type="ECO:0000259" key="12">
    <source>
        <dbReference type="PROSITE" id="PS50110"/>
    </source>
</evidence>
<dbReference type="CDD" id="cd16922">
    <property type="entry name" value="HATPase_EvgS-ArcB-TorS-like"/>
    <property type="match status" value="1"/>
</dbReference>
<dbReference type="Pfam" id="PF00512">
    <property type="entry name" value="HisKA"/>
    <property type="match status" value="1"/>
</dbReference>
<dbReference type="SMART" id="SM00388">
    <property type="entry name" value="HisKA"/>
    <property type="match status" value="1"/>
</dbReference>
<evidence type="ECO:0000313" key="15">
    <source>
        <dbReference type="EMBL" id="KST66924.1"/>
    </source>
</evidence>
<dbReference type="InterPro" id="IPR000014">
    <property type="entry name" value="PAS"/>
</dbReference>
<evidence type="ECO:0000256" key="3">
    <source>
        <dbReference type="ARBA" id="ARBA00012438"/>
    </source>
</evidence>
<evidence type="ECO:0000256" key="1">
    <source>
        <dbReference type="ARBA" id="ARBA00000085"/>
    </source>
</evidence>
<keyword evidence="6" id="KW-0418">Kinase</keyword>
<dbReference type="PRINTS" id="PR00344">
    <property type="entry name" value="BCTRLSENSOR"/>
</dbReference>
<keyword evidence="5" id="KW-0808">Transferase</keyword>
<dbReference type="Gene3D" id="1.10.287.130">
    <property type="match status" value="1"/>
</dbReference>
<dbReference type="SUPFAM" id="SSF55781">
    <property type="entry name" value="GAF domain-like"/>
    <property type="match status" value="1"/>
</dbReference>
<dbReference type="EC" id="2.7.13.3" evidence="3"/>
<gene>
    <name evidence="15" type="ORF">BC008_27425</name>
    <name evidence="16" type="ORF">BC008_28750</name>
</gene>
<dbReference type="SMART" id="SM00387">
    <property type="entry name" value="HATPase_c"/>
    <property type="match status" value="1"/>
</dbReference>
<dbReference type="InterPro" id="IPR035965">
    <property type="entry name" value="PAS-like_dom_sf"/>
</dbReference>
<evidence type="ECO:0000313" key="17">
    <source>
        <dbReference type="Proteomes" id="UP000053372"/>
    </source>
</evidence>
<dbReference type="InterPro" id="IPR000700">
    <property type="entry name" value="PAS-assoc_C"/>
</dbReference>
<feature type="domain" description="Histidine kinase" evidence="11">
    <location>
        <begin position="650"/>
        <end position="892"/>
    </location>
</feature>
<dbReference type="SMART" id="SM00065">
    <property type="entry name" value="GAF"/>
    <property type="match status" value="1"/>
</dbReference>
<dbReference type="PROSITE" id="PS50109">
    <property type="entry name" value="HIS_KIN"/>
    <property type="match status" value="1"/>
</dbReference>
<dbReference type="AlphaFoldDB" id="A0A0V7ZS26"/>
<dbReference type="CDD" id="cd00082">
    <property type="entry name" value="HisKA"/>
    <property type="match status" value="1"/>
</dbReference>
<dbReference type="CDD" id="cd00130">
    <property type="entry name" value="PAS"/>
    <property type="match status" value="1"/>
</dbReference>
<dbReference type="GO" id="GO:0000155">
    <property type="term" value="F:phosphorelay sensor kinase activity"/>
    <property type="evidence" value="ECO:0007669"/>
    <property type="project" value="InterPro"/>
</dbReference>
<sequence>MIQYLLALTKNIDLPWDKSFQVSSTMELTSALNFTLVGIALELLSRRNLSKKNRDQNSWYVQILALLATIVSFLVLVSYAYQVKRLDGTVAYASMALGTAVGFAVLCAGILSARADLGIMRLITQNTDESSLIRRLIVLTAVIPVGTGWLILKGYHTNRYEAEFAISLFVVTIVLVFTLLIWQCATHIERIIHQRDRPAGLVQSEQENEAKLKTLVGANIMGILFSDSNGAIEQANTEFLRIIGYKRSDISAGTINWQKLTPPEYLHLDRQRLIEARDKGVCTPYEKEFIRKDGTHIPVLINHVRQGTSQNKFVTFVLDLSEKKKAQATLKHRQKWLEDLLNLTPIPLLLIEPKTAKILFANQSAEKFAYNGFFNFNLNSKNTSEYYFTDIFGNSIPPEETPGFKIVNGKKLDGLEINWHTPEYTQSLMIYADTLPAIEGYNSTGVVFIQDITEFKQTEKALSLDDQKLKVLAETSSNLLFKQEPKEFINRLFFKLTQFIDLNAYFYYVVDDKSQVLRLLSHSGISTEIAEGIDKLPIDEGIYGTVAAEREAIVLDYLQISTETQTEELRKIGIKSGYIYPLIIQNKLLGILVLSSYSCSNFQPDELVMMQTVCDQITVAMERLQLINSHQQQIEQLKATNRFKDDFLAVLSHELRSPLNAILGWAQLLRSRQHLDPKKKAQALEIIERNAKTQTQLVEDLLDVSRALRGKLCLRVENCNLVVIIQRVVQTLSVAAQAKKIQVKTILEDDIRTIPGDSDRLEQIIWNLLSNAIKFTPQGGKVTIKLSQITASESLVMGQKNVQIHQEEELPVTEYIQIQVIDTGIGISPERLPHIFELFYQGDISISRSYGGLGLGLAIVRHLVELHGGIIDVESRSKIKGTIFSVKLPLLPRKKEQVNKRDKYITDRSLAVPHSKSSFVSSSLKELKVLVVDSESESRELIYAILRKSQAIVRTVDSVSEAVEILSHWQADVLLSDIKMIDGDGFTLLQKLRDRKLTGNDFPEGPVVSNIPAAALTMSCKTEDRIRALEEGYQLHLPKPVNPTELAMVVANLSQRVKNK</sequence>
<dbReference type="PANTHER" id="PTHR43547:SF2">
    <property type="entry name" value="HYBRID SIGNAL TRANSDUCTION HISTIDINE KINASE C"/>
    <property type="match status" value="1"/>
</dbReference>
<keyword evidence="10" id="KW-1133">Transmembrane helix</keyword>
<evidence type="ECO:0000256" key="9">
    <source>
        <dbReference type="PROSITE-ProRule" id="PRU00169"/>
    </source>
</evidence>
<dbReference type="SUPFAM" id="SSF55785">
    <property type="entry name" value="PYP-like sensor domain (PAS domain)"/>
    <property type="match status" value="1"/>
</dbReference>
<evidence type="ECO:0000256" key="10">
    <source>
        <dbReference type="SAM" id="Phobius"/>
    </source>
</evidence>
<keyword evidence="10" id="KW-0472">Membrane</keyword>
<dbReference type="Pfam" id="PF13185">
    <property type="entry name" value="GAF_2"/>
    <property type="match status" value="1"/>
</dbReference>
<evidence type="ECO:0000256" key="7">
    <source>
        <dbReference type="ARBA" id="ARBA00023012"/>
    </source>
</evidence>
<feature type="transmembrane region" description="Helical" evidence="10">
    <location>
        <begin position="164"/>
        <end position="185"/>
    </location>
</feature>
<dbReference type="Pfam" id="PF02518">
    <property type="entry name" value="HATPase_c"/>
    <property type="match status" value="1"/>
</dbReference>
<dbReference type="Pfam" id="PF00072">
    <property type="entry name" value="Response_reg"/>
    <property type="match status" value="1"/>
</dbReference>
<feature type="modified residue" description="4-aspartylphosphate" evidence="9">
    <location>
        <position position="977"/>
    </location>
</feature>
<dbReference type="SMART" id="SM00448">
    <property type="entry name" value="REC"/>
    <property type="match status" value="1"/>
</dbReference>
<feature type="domain" description="PAC" evidence="14">
    <location>
        <begin position="283"/>
        <end position="332"/>
    </location>
</feature>
<dbReference type="InterPro" id="IPR003018">
    <property type="entry name" value="GAF"/>
</dbReference>
<dbReference type="EMBL" id="LMTZ01000090">
    <property type="protein sequence ID" value="KST67186.1"/>
    <property type="molecule type" value="Genomic_DNA"/>
</dbReference>
<dbReference type="InterPro" id="IPR036097">
    <property type="entry name" value="HisK_dim/P_sf"/>
</dbReference>
<dbReference type="InterPro" id="IPR001789">
    <property type="entry name" value="Sig_transdc_resp-reg_receiver"/>
</dbReference>
<feature type="transmembrane region" description="Helical" evidence="10">
    <location>
        <begin position="57"/>
        <end position="79"/>
    </location>
</feature>
<keyword evidence="7" id="KW-0902">Two-component regulatory system</keyword>
<dbReference type="Gene3D" id="3.40.50.2300">
    <property type="match status" value="1"/>
</dbReference>
<evidence type="ECO:0000259" key="13">
    <source>
        <dbReference type="PROSITE" id="PS50112"/>
    </source>
</evidence>
<dbReference type="Gene3D" id="3.30.450.20">
    <property type="entry name" value="PAS domain"/>
    <property type="match status" value="1"/>
</dbReference>
<dbReference type="SUPFAM" id="SSF47384">
    <property type="entry name" value="Homodimeric domain of signal transducing histidine kinase"/>
    <property type="match status" value="1"/>
</dbReference>
<dbReference type="Gene3D" id="3.30.450.40">
    <property type="match status" value="1"/>
</dbReference>
<dbReference type="FunFam" id="3.30.565.10:FF:000010">
    <property type="entry name" value="Sensor histidine kinase RcsC"/>
    <property type="match status" value="1"/>
</dbReference>
<feature type="domain" description="Response regulatory" evidence="12">
    <location>
        <begin position="928"/>
        <end position="1054"/>
    </location>
</feature>
<dbReference type="InterPro" id="IPR005467">
    <property type="entry name" value="His_kinase_dom"/>
</dbReference>
<organism evidence="16 17">
    <name type="scientific">Mastigocoleus testarum BC008</name>
    <dbReference type="NCBI Taxonomy" id="371196"/>
    <lineage>
        <taxon>Bacteria</taxon>
        <taxon>Bacillati</taxon>
        <taxon>Cyanobacteriota</taxon>
        <taxon>Cyanophyceae</taxon>
        <taxon>Nostocales</taxon>
        <taxon>Hapalosiphonaceae</taxon>
        <taxon>Mastigocoleus</taxon>
    </lineage>
</organism>
<feature type="transmembrane region" description="Helical" evidence="10">
    <location>
        <begin position="91"/>
        <end position="111"/>
    </location>
</feature>
<keyword evidence="4 9" id="KW-0597">Phosphoprotein</keyword>
<dbReference type="InterPro" id="IPR036890">
    <property type="entry name" value="HATPase_C_sf"/>
</dbReference>
<proteinExistence type="inferred from homology"/>
<dbReference type="NCBIfam" id="TIGR00229">
    <property type="entry name" value="sensory_box"/>
    <property type="match status" value="1"/>
</dbReference>
<name>A0A0V7ZS26_9CYAN</name>
<evidence type="ECO:0000259" key="14">
    <source>
        <dbReference type="PROSITE" id="PS50113"/>
    </source>
</evidence>
<protein>
    <recommendedName>
        <fullName evidence="8">Circadian input-output histidine kinase CikA</fullName>
        <ecNumber evidence="3">2.7.13.3</ecNumber>
    </recommendedName>
</protein>
<evidence type="ECO:0000256" key="4">
    <source>
        <dbReference type="ARBA" id="ARBA00022553"/>
    </source>
</evidence>
<dbReference type="PROSITE" id="PS50113">
    <property type="entry name" value="PAC"/>
    <property type="match status" value="1"/>
</dbReference>
<dbReference type="SUPFAM" id="SSF52172">
    <property type="entry name" value="CheY-like"/>
    <property type="match status" value="1"/>
</dbReference>
<dbReference type="Gene3D" id="3.30.565.10">
    <property type="entry name" value="Histidine kinase-like ATPase, C-terminal domain"/>
    <property type="match status" value="1"/>
</dbReference>
<dbReference type="PROSITE" id="PS50110">
    <property type="entry name" value="RESPONSE_REGULATORY"/>
    <property type="match status" value="1"/>
</dbReference>
<dbReference type="PROSITE" id="PS50112">
    <property type="entry name" value="PAS"/>
    <property type="match status" value="1"/>
</dbReference>
<evidence type="ECO:0000259" key="11">
    <source>
        <dbReference type="PROSITE" id="PS50109"/>
    </source>
</evidence>
<feature type="domain" description="PAS" evidence="13">
    <location>
        <begin position="208"/>
        <end position="280"/>
    </location>
</feature>
<keyword evidence="10" id="KW-0812">Transmembrane</keyword>
<dbReference type="Pfam" id="PF13426">
    <property type="entry name" value="PAS_9"/>
    <property type="match status" value="1"/>
</dbReference>
<evidence type="ECO:0000256" key="6">
    <source>
        <dbReference type="ARBA" id="ARBA00022777"/>
    </source>
</evidence>
<dbReference type="InterPro" id="IPR003661">
    <property type="entry name" value="HisK_dim/P_dom"/>
</dbReference>
<dbReference type="SMART" id="SM00091">
    <property type="entry name" value="PAS"/>
    <property type="match status" value="1"/>
</dbReference>
<evidence type="ECO:0000313" key="16">
    <source>
        <dbReference type="EMBL" id="KST67186.1"/>
    </source>
</evidence>
<reference evidence="16 17" key="1">
    <citation type="journal article" date="2015" name="Genome Announc.">
        <title>Draft Genome of the Euendolithic (true boring) Cyanobacterium Mastigocoleus testarum strain BC008.</title>
        <authorList>
            <person name="Guida B.S."/>
            <person name="Garcia-Pichel F."/>
        </authorList>
    </citation>
    <scope>NUCLEOTIDE SEQUENCE [LARGE SCALE GENOMIC DNA]</scope>
    <source>
        <strain evidence="16 17">BC008</strain>
    </source>
</reference>
<accession>A0A0V7ZS26</accession>
<dbReference type="InterPro" id="IPR029016">
    <property type="entry name" value="GAF-like_dom_sf"/>
</dbReference>
<comment type="similarity">
    <text evidence="2">In the N-terminal section; belongs to the phytochrome family.</text>
</comment>
<dbReference type="InterPro" id="IPR011006">
    <property type="entry name" value="CheY-like_superfamily"/>
</dbReference>
<dbReference type="InterPro" id="IPR004358">
    <property type="entry name" value="Sig_transdc_His_kin-like_C"/>
</dbReference>
<dbReference type="SUPFAM" id="SSF55874">
    <property type="entry name" value="ATPase domain of HSP90 chaperone/DNA topoisomerase II/histidine kinase"/>
    <property type="match status" value="1"/>
</dbReference>
<comment type="catalytic activity">
    <reaction evidence="1">
        <text>ATP + protein L-histidine = ADP + protein N-phospho-L-histidine.</text>
        <dbReference type="EC" id="2.7.13.3"/>
    </reaction>
</comment>
<comment type="caution">
    <text evidence="16">The sequence shown here is derived from an EMBL/GenBank/DDBJ whole genome shotgun (WGS) entry which is preliminary data.</text>
</comment>
<dbReference type="EMBL" id="LMTZ01000092">
    <property type="protein sequence ID" value="KST66924.1"/>
    <property type="molecule type" value="Genomic_DNA"/>
</dbReference>
<evidence type="ECO:0000256" key="8">
    <source>
        <dbReference type="ARBA" id="ARBA00074306"/>
    </source>
</evidence>
<dbReference type="InterPro" id="IPR003594">
    <property type="entry name" value="HATPase_dom"/>
</dbReference>
<keyword evidence="17" id="KW-1185">Reference proteome</keyword>
<feature type="transmembrane region" description="Helical" evidence="10">
    <location>
        <begin position="132"/>
        <end position="152"/>
    </location>
</feature>